<organism evidence="7 8">
    <name type="scientific">Candidatus Nucleicultrix amoebiphila FS5</name>
    <dbReference type="NCBI Taxonomy" id="1414854"/>
    <lineage>
        <taxon>Bacteria</taxon>
        <taxon>Pseudomonadati</taxon>
        <taxon>Pseudomonadota</taxon>
        <taxon>Alphaproteobacteria</taxon>
        <taxon>Holosporales</taxon>
        <taxon>Candidatus Nucleicultricaceae</taxon>
        <taxon>Candidatus Nucleicultrix</taxon>
    </lineage>
</organism>
<dbReference type="RefSeq" id="WP_085784562.1">
    <property type="nucleotide sequence ID" value="NZ_CP008743.1"/>
</dbReference>
<keyword evidence="4 5" id="KW-0663">Pyridoxal phosphate</keyword>
<dbReference type="InterPro" id="IPR015424">
    <property type="entry name" value="PyrdxlP-dep_Trfase"/>
</dbReference>
<dbReference type="Pfam" id="PF00155">
    <property type="entry name" value="Aminotran_1_2"/>
    <property type="match status" value="1"/>
</dbReference>
<dbReference type="PANTHER" id="PTHR42885:SF2">
    <property type="entry name" value="HISTIDINOL-PHOSPHATE AMINOTRANSFERASE"/>
    <property type="match status" value="1"/>
</dbReference>
<dbReference type="InterPro" id="IPR015421">
    <property type="entry name" value="PyrdxlP-dep_Trfase_major"/>
</dbReference>
<reference evidence="7 8" key="1">
    <citation type="submission" date="2014-06" db="EMBL/GenBank/DDBJ databases">
        <title>The genome of the endonuclear symbiont Nucleicultrix amoebiphila.</title>
        <authorList>
            <person name="Schulz F."/>
            <person name="Horn M."/>
        </authorList>
    </citation>
    <scope>NUCLEOTIDE SEQUENCE [LARGE SCALE GENOMIC DNA]</scope>
    <source>
        <strain evidence="7 8">FS5</strain>
    </source>
</reference>
<comment type="cofactor">
    <cofactor evidence="1 5">
        <name>pyridoxal 5'-phosphate</name>
        <dbReference type="ChEBI" id="CHEBI:597326"/>
    </cofactor>
</comment>
<evidence type="ECO:0000256" key="5">
    <source>
        <dbReference type="RuleBase" id="RU003693"/>
    </source>
</evidence>
<dbReference type="CDD" id="cd00609">
    <property type="entry name" value="AAT_like"/>
    <property type="match status" value="1"/>
</dbReference>
<dbReference type="InterPro" id="IPR001917">
    <property type="entry name" value="Aminotrans_II_pyridoxalP_BS"/>
</dbReference>
<dbReference type="SUPFAM" id="SSF53383">
    <property type="entry name" value="PLP-dependent transferases"/>
    <property type="match status" value="1"/>
</dbReference>
<gene>
    <name evidence="7" type="ORF">GQ61_06805</name>
</gene>
<keyword evidence="2" id="KW-0032">Aminotransferase</keyword>
<evidence type="ECO:0000259" key="6">
    <source>
        <dbReference type="Pfam" id="PF00155"/>
    </source>
</evidence>
<dbReference type="Gene3D" id="3.40.640.10">
    <property type="entry name" value="Type I PLP-dependent aspartate aminotransferase-like (Major domain)"/>
    <property type="match status" value="1"/>
</dbReference>
<dbReference type="STRING" id="1414854.GQ61_06805"/>
<dbReference type="InterPro" id="IPR004839">
    <property type="entry name" value="Aminotransferase_I/II_large"/>
</dbReference>
<keyword evidence="3" id="KW-0808">Transferase</keyword>
<evidence type="ECO:0000256" key="4">
    <source>
        <dbReference type="ARBA" id="ARBA00022898"/>
    </source>
</evidence>
<comment type="similarity">
    <text evidence="5">Belongs to the class-II pyridoxal-phosphate-dependent aminotransferase family.</text>
</comment>
<evidence type="ECO:0000313" key="8">
    <source>
        <dbReference type="Proteomes" id="UP000237351"/>
    </source>
</evidence>
<dbReference type="Proteomes" id="UP000237351">
    <property type="component" value="Chromosome"/>
</dbReference>
<dbReference type="KEGG" id="naf:GQ61_06805"/>
<dbReference type="PANTHER" id="PTHR42885">
    <property type="entry name" value="HISTIDINOL-PHOSPHATE AMINOTRANSFERASE-RELATED"/>
    <property type="match status" value="1"/>
</dbReference>
<evidence type="ECO:0000256" key="1">
    <source>
        <dbReference type="ARBA" id="ARBA00001933"/>
    </source>
</evidence>
<proteinExistence type="inferred from homology"/>
<dbReference type="EMBL" id="CP008743">
    <property type="protein sequence ID" value="ARN85046.1"/>
    <property type="molecule type" value="Genomic_DNA"/>
</dbReference>
<name>A0A1W6N5J0_9PROT</name>
<sequence length="374" mass="43084">MNLATSSICSKRLKNVKRQFDPYSDRRNFIRLDRNEDPVGYDEDFFKSWLNSLTVHDVAAYADSTSLTHKLARWLDVSPDNLYISAGSDAVIKNIFEIYIDLNDHILLQDPSWRMYDVYAGIYGAHIHYIHYNQDLKFNFEEIIQKVKSHNIRLVVLANPNQPTGTLIEQENLIKLLDITSETNTLVVIDEAYHLFTPHTLADAIKNYKNLIIVRTFSKAFGLAGLRIGYAIADAARIQELMLLRPVTDANSLALKFSEYLLDNMSFVMRKINDFVAGRDFLYHQLCKAGLMCYPSHTNFLLLRCPSIENAQKIILETKQKKYLLKGPFTIFPLENCIRISIGPLALMKKFWEDCQETIVHYSSKNSVNLTLEK</sequence>
<evidence type="ECO:0000256" key="3">
    <source>
        <dbReference type="ARBA" id="ARBA00022679"/>
    </source>
</evidence>
<dbReference type="AlphaFoldDB" id="A0A1W6N5J0"/>
<protein>
    <recommendedName>
        <fullName evidence="6">Aminotransferase class I/classII large domain-containing protein</fullName>
    </recommendedName>
</protein>
<evidence type="ECO:0000256" key="2">
    <source>
        <dbReference type="ARBA" id="ARBA00022576"/>
    </source>
</evidence>
<dbReference type="GO" id="GO:0030170">
    <property type="term" value="F:pyridoxal phosphate binding"/>
    <property type="evidence" value="ECO:0007669"/>
    <property type="project" value="InterPro"/>
</dbReference>
<keyword evidence="8" id="KW-1185">Reference proteome</keyword>
<dbReference type="OrthoDB" id="9809616at2"/>
<dbReference type="Gene3D" id="3.90.1150.10">
    <property type="entry name" value="Aspartate Aminotransferase, domain 1"/>
    <property type="match status" value="1"/>
</dbReference>
<accession>A0A1W6N5J0</accession>
<evidence type="ECO:0000313" key="7">
    <source>
        <dbReference type="EMBL" id="ARN85046.1"/>
    </source>
</evidence>
<dbReference type="PROSITE" id="PS00599">
    <property type="entry name" value="AA_TRANSFER_CLASS_2"/>
    <property type="match status" value="1"/>
</dbReference>
<dbReference type="GO" id="GO:0008483">
    <property type="term" value="F:transaminase activity"/>
    <property type="evidence" value="ECO:0007669"/>
    <property type="project" value="UniProtKB-KW"/>
</dbReference>
<dbReference type="InterPro" id="IPR015422">
    <property type="entry name" value="PyrdxlP-dep_Trfase_small"/>
</dbReference>
<feature type="domain" description="Aminotransferase class I/classII large" evidence="6">
    <location>
        <begin position="64"/>
        <end position="348"/>
    </location>
</feature>